<dbReference type="EMBL" id="BQNB010021168">
    <property type="protein sequence ID" value="GJU03586.1"/>
    <property type="molecule type" value="Genomic_DNA"/>
</dbReference>
<evidence type="ECO:0000313" key="2">
    <source>
        <dbReference type="EMBL" id="GJU03586.1"/>
    </source>
</evidence>
<sequence length="97" mass="10289">MDKIGSQLGYLHTRTRYTTTIASPFASDSGDESTGSSVSYIILSDSKVEDVASPIAVLNYAPTSNAETEPFEAPPSQDYAPALDVDPKSFEAPTSPD</sequence>
<evidence type="ECO:0000313" key="3">
    <source>
        <dbReference type="Proteomes" id="UP001151760"/>
    </source>
</evidence>
<organism evidence="2 3">
    <name type="scientific">Tanacetum coccineum</name>
    <dbReference type="NCBI Taxonomy" id="301880"/>
    <lineage>
        <taxon>Eukaryota</taxon>
        <taxon>Viridiplantae</taxon>
        <taxon>Streptophyta</taxon>
        <taxon>Embryophyta</taxon>
        <taxon>Tracheophyta</taxon>
        <taxon>Spermatophyta</taxon>
        <taxon>Magnoliopsida</taxon>
        <taxon>eudicotyledons</taxon>
        <taxon>Gunneridae</taxon>
        <taxon>Pentapetalae</taxon>
        <taxon>asterids</taxon>
        <taxon>campanulids</taxon>
        <taxon>Asterales</taxon>
        <taxon>Asteraceae</taxon>
        <taxon>Asteroideae</taxon>
        <taxon>Anthemideae</taxon>
        <taxon>Anthemidinae</taxon>
        <taxon>Tanacetum</taxon>
    </lineage>
</organism>
<protein>
    <submittedName>
        <fullName evidence="2">Uncharacterized protein</fullName>
    </submittedName>
</protein>
<accession>A0ABQ5IU20</accession>
<keyword evidence="3" id="KW-1185">Reference proteome</keyword>
<reference evidence="2" key="1">
    <citation type="journal article" date="2022" name="Int. J. Mol. Sci.">
        <title>Draft Genome of Tanacetum Coccineum: Genomic Comparison of Closely Related Tanacetum-Family Plants.</title>
        <authorList>
            <person name="Yamashiro T."/>
            <person name="Shiraishi A."/>
            <person name="Nakayama K."/>
            <person name="Satake H."/>
        </authorList>
    </citation>
    <scope>NUCLEOTIDE SEQUENCE</scope>
</reference>
<reference evidence="2" key="2">
    <citation type="submission" date="2022-01" db="EMBL/GenBank/DDBJ databases">
        <authorList>
            <person name="Yamashiro T."/>
            <person name="Shiraishi A."/>
            <person name="Satake H."/>
            <person name="Nakayama K."/>
        </authorList>
    </citation>
    <scope>NUCLEOTIDE SEQUENCE</scope>
</reference>
<proteinExistence type="predicted"/>
<evidence type="ECO:0000256" key="1">
    <source>
        <dbReference type="SAM" id="MobiDB-lite"/>
    </source>
</evidence>
<gene>
    <name evidence="2" type="ORF">Tco_1113924</name>
</gene>
<name>A0ABQ5IU20_9ASTR</name>
<feature type="region of interest" description="Disordered" evidence="1">
    <location>
        <begin position="65"/>
        <end position="97"/>
    </location>
</feature>
<dbReference type="Proteomes" id="UP001151760">
    <property type="component" value="Unassembled WGS sequence"/>
</dbReference>
<comment type="caution">
    <text evidence="2">The sequence shown here is derived from an EMBL/GenBank/DDBJ whole genome shotgun (WGS) entry which is preliminary data.</text>
</comment>